<dbReference type="OrthoDB" id="5596692at2759"/>
<gene>
    <name evidence="2" type="ORF">AYI70_g2574</name>
</gene>
<feature type="compositionally biased region" description="Polar residues" evidence="1">
    <location>
        <begin position="397"/>
        <end position="417"/>
    </location>
</feature>
<feature type="compositionally biased region" description="Polar residues" evidence="1">
    <location>
        <begin position="597"/>
        <end position="609"/>
    </location>
</feature>
<feature type="compositionally biased region" description="Low complexity" evidence="1">
    <location>
        <begin position="1"/>
        <end position="17"/>
    </location>
</feature>
<feature type="compositionally biased region" description="Polar residues" evidence="1">
    <location>
        <begin position="64"/>
        <end position="89"/>
    </location>
</feature>
<reference evidence="2 3" key="1">
    <citation type="submission" date="2017-01" db="EMBL/GenBank/DDBJ databases">
        <authorList>
            <person name="Mah S.A."/>
            <person name="Swanson W.J."/>
            <person name="Moy G.W."/>
            <person name="Vacquier V.D."/>
        </authorList>
    </citation>
    <scope>NUCLEOTIDE SEQUENCE [LARGE SCALE GENOMIC DNA]</scope>
    <source>
        <strain evidence="2 3">GSMNP</strain>
    </source>
</reference>
<protein>
    <submittedName>
        <fullName evidence="2">Uncharacterized protein</fullName>
    </submittedName>
</protein>
<evidence type="ECO:0000313" key="3">
    <source>
        <dbReference type="Proteomes" id="UP000187283"/>
    </source>
</evidence>
<feature type="compositionally biased region" description="Polar residues" evidence="1">
    <location>
        <begin position="24"/>
        <end position="41"/>
    </location>
</feature>
<feature type="region of interest" description="Disordered" evidence="1">
    <location>
        <begin position="597"/>
        <end position="617"/>
    </location>
</feature>
<feature type="region of interest" description="Disordered" evidence="1">
    <location>
        <begin position="1"/>
        <end position="47"/>
    </location>
</feature>
<keyword evidence="3" id="KW-1185">Reference proteome</keyword>
<evidence type="ECO:0000256" key="1">
    <source>
        <dbReference type="SAM" id="MobiDB-lite"/>
    </source>
</evidence>
<sequence>MTIINSSSDEPSSESMSVDIDNTFMEQTEASTISDPENSISPIEIHDSRSQISKIKLKSKSIQDYTQNSPVEVNSSSHKMIGSSSNQDFQNRDSRFEISNQKFLPTEKDRKEAISAEKMDFSDEEHGIVIKTEPGLSECSSDSDGNKPTSEEGKRFRKELNDLYAEYKEDTKEYDTKVAAIRNNPELSKKLSEKYRGSVVEWLGHQTGNLNASSSIPGGDNIAMSKHALQTEGVASVSDEIKAPNNASCKNFKFLEKSTAAFRCTTKSGVSNAEKLLDQIGRPDPAPLDRTNSKIDMNFMKTKDGRKIKRLAAAEAVERTKRHKADDSKINMLKQQIMDLAELVPSKITQESVDNIMAFITKCRGYLERNTFKVPDFVFKSKAPVKIQTAISKHDTSNSMRNNKHNSQTKTKSSKEPLQQKFSYASVAKKGVNSSQKPQARKRTELTSEQITKIVDGVAPVESTKYKLVYFDGMKRSKITWVKQLLYQSQVRPYFMGNISWVEDSKLEVCVNEKMAQQLVNYMESIKGVTTDLSYSPLKTQNFEDQLAAIRERFKWQSSDINRNIPSRRMANIMSRIKPGELSNFKETFLYGYSDQGTKSTKHNSSSAIGDSGGMEL</sequence>
<evidence type="ECO:0000313" key="2">
    <source>
        <dbReference type="EMBL" id="OMJ22904.1"/>
    </source>
</evidence>
<proteinExistence type="predicted"/>
<dbReference type="Proteomes" id="UP000187283">
    <property type="component" value="Unassembled WGS sequence"/>
</dbReference>
<accession>A0A1R1Y7U1</accession>
<feature type="compositionally biased region" description="Polar residues" evidence="1">
    <location>
        <begin position="138"/>
        <end position="148"/>
    </location>
</feature>
<comment type="caution">
    <text evidence="2">The sequence shown here is derived from an EMBL/GenBank/DDBJ whole genome shotgun (WGS) entry which is preliminary data.</text>
</comment>
<organism evidence="2 3">
    <name type="scientific">Smittium culicis</name>
    <dbReference type="NCBI Taxonomy" id="133412"/>
    <lineage>
        <taxon>Eukaryota</taxon>
        <taxon>Fungi</taxon>
        <taxon>Fungi incertae sedis</taxon>
        <taxon>Zoopagomycota</taxon>
        <taxon>Kickxellomycotina</taxon>
        <taxon>Harpellomycetes</taxon>
        <taxon>Harpellales</taxon>
        <taxon>Legeriomycetaceae</taxon>
        <taxon>Smittium</taxon>
    </lineage>
</organism>
<feature type="region of interest" description="Disordered" evidence="1">
    <location>
        <begin position="60"/>
        <end position="157"/>
    </location>
</feature>
<feature type="region of interest" description="Disordered" evidence="1">
    <location>
        <begin position="391"/>
        <end position="417"/>
    </location>
</feature>
<name>A0A1R1Y7U1_9FUNG</name>
<dbReference type="AlphaFoldDB" id="A0A1R1Y7U1"/>
<feature type="compositionally biased region" description="Basic and acidic residues" evidence="1">
    <location>
        <begin position="105"/>
        <end position="128"/>
    </location>
</feature>
<dbReference type="EMBL" id="LSSN01000649">
    <property type="protein sequence ID" value="OMJ22904.1"/>
    <property type="molecule type" value="Genomic_DNA"/>
</dbReference>